<evidence type="ECO:0000313" key="5">
    <source>
        <dbReference type="Proteomes" id="UP000235371"/>
    </source>
</evidence>
<accession>A0A2J6TMC7</accession>
<keyword evidence="5" id="KW-1185">Reference proteome</keyword>
<dbReference type="SUPFAM" id="SSF82153">
    <property type="entry name" value="FAS1 domain"/>
    <property type="match status" value="2"/>
</dbReference>
<feature type="transmembrane region" description="Helical" evidence="1">
    <location>
        <begin position="324"/>
        <end position="347"/>
    </location>
</feature>
<evidence type="ECO:0000256" key="2">
    <source>
        <dbReference type="SAM" id="SignalP"/>
    </source>
</evidence>
<dbReference type="Gene3D" id="2.30.180.10">
    <property type="entry name" value="FAS1 domain"/>
    <property type="match status" value="2"/>
</dbReference>
<dbReference type="RefSeq" id="XP_024741061.1">
    <property type="nucleotide sequence ID" value="XM_024877835.1"/>
</dbReference>
<dbReference type="Pfam" id="PF02469">
    <property type="entry name" value="Fasciclin"/>
    <property type="match status" value="2"/>
</dbReference>
<dbReference type="OrthoDB" id="286301at2759"/>
<keyword evidence="1" id="KW-0472">Membrane</keyword>
<feature type="chain" id="PRO_5014322094" evidence="2">
    <location>
        <begin position="20"/>
        <end position="433"/>
    </location>
</feature>
<dbReference type="InterPro" id="IPR000782">
    <property type="entry name" value="FAS1_domain"/>
</dbReference>
<keyword evidence="1" id="KW-1133">Transmembrane helix</keyword>
<dbReference type="GO" id="GO:0000329">
    <property type="term" value="C:fungal-type vacuole membrane"/>
    <property type="evidence" value="ECO:0007669"/>
    <property type="project" value="TreeGrafter"/>
</dbReference>
<evidence type="ECO:0000259" key="3">
    <source>
        <dbReference type="PROSITE" id="PS50213"/>
    </source>
</evidence>
<dbReference type="GO" id="GO:0016236">
    <property type="term" value="P:macroautophagy"/>
    <property type="evidence" value="ECO:0007669"/>
    <property type="project" value="TreeGrafter"/>
</dbReference>
<dbReference type="STRING" id="1095630.A0A2J6TMC7"/>
<protein>
    <submittedName>
        <fullName evidence="4">FAS1 domain-containing protein</fullName>
    </submittedName>
</protein>
<dbReference type="PANTHER" id="PTHR10900:SF77">
    <property type="entry name" value="FI19380P1"/>
    <property type="match status" value="1"/>
</dbReference>
<keyword evidence="2" id="KW-0732">Signal</keyword>
<dbReference type="InterPro" id="IPR050904">
    <property type="entry name" value="Adhesion/Biosynth-related"/>
</dbReference>
<feature type="signal peptide" evidence="2">
    <location>
        <begin position="1"/>
        <end position="19"/>
    </location>
</feature>
<dbReference type="PANTHER" id="PTHR10900">
    <property type="entry name" value="PERIOSTIN-RELATED"/>
    <property type="match status" value="1"/>
</dbReference>
<reference evidence="4 5" key="1">
    <citation type="submission" date="2016-04" db="EMBL/GenBank/DDBJ databases">
        <title>A degradative enzymes factory behind the ericoid mycorrhizal symbiosis.</title>
        <authorList>
            <consortium name="DOE Joint Genome Institute"/>
            <person name="Martino E."/>
            <person name="Morin E."/>
            <person name="Grelet G."/>
            <person name="Kuo A."/>
            <person name="Kohler A."/>
            <person name="Daghino S."/>
            <person name="Barry K."/>
            <person name="Choi C."/>
            <person name="Cichocki N."/>
            <person name="Clum A."/>
            <person name="Copeland A."/>
            <person name="Hainaut M."/>
            <person name="Haridas S."/>
            <person name="Labutti K."/>
            <person name="Lindquist E."/>
            <person name="Lipzen A."/>
            <person name="Khouja H.-R."/>
            <person name="Murat C."/>
            <person name="Ohm R."/>
            <person name="Olson A."/>
            <person name="Spatafora J."/>
            <person name="Veneault-Fourrey C."/>
            <person name="Henrissat B."/>
            <person name="Grigoriev I."/>
            <person name="Martin F."/>
            <person name="Perotto S."/>
        </authorList>
    </citation>
    <scope>NUCLEOTIDE SEQUENCE [LARGE SCALE GENOMIC DNA]</scope>
    <source>
        <strain evidence="4 5">E</strain>
    </source>
</reference>
<dbReference type="Proteomes" id="UP000235371">
    <property type="component" value="Unassembled WGS sequence"/>
</dbReference>
<keyword evidence="1" id="KW-0812">Transmembrane</keyword>
<proteinExistence type="predicted"/>
<name>A0A2J6TMC7_9HELO</name>
<sequence length="433" mass="46922">MYILSLAIALVPLAVHTSASFLSVLASRPEPSQFNAYLSQFPRLTTTISTVDNATLLIPSNTAFTKWLQNTVPPLTASDIENTLNYHIIHGTFPVASFTNTAQFVPSFLTNTSYSNVTEGLLVGLINIDGNPQIRSGLGTNSSIVTPDLIANGGLIHILDSVLRLPQSQSTTAAALNLSFYTAILQVGNFLSNEEINFTDAIVELPDVTYFFPNTAGALAMFKSMSSALTHQQRDAMLEYHVVTGFVGVSSDLTNMEVIRTVQGSNLTIFVGPDGSKFVNNVKIIATDYLINNGVLHTIDGLLNPNNITAPVFSYSPLPVSRGALTGIVIGGVVIVFSISAAMSLYIRRRKRRPTARAFSNLEPTPTEDTTHTQSISGPLYELEPHEKGVIELVYDPSAHLPELAAVKMRAEPMVYRDPVTQKWTPINLPVGM</sequence>
<dbReference type="InParanoid" id="A0A2J6TMC7"/>
<organism evidence="4 5">
    <name type="scientific">Hyaloscypha bicolor E</name>
    <dbReference type="NCBI Taxonomy" id="1095630"/>
    <lineage>
        <taxon>Eukaryota</taxon>
        <taxon>Fungi</taxon>
        <taxon>Dikarya</taxon>
        <taxon>Ascomycota</taxon>
        <taxon>Pezizomycotina</taxon>
        <taxon>Leotiomycetes</taxon>
        <taxon>Helotiales</taxon>
        <taxon>Hyaloscyphaceae</taxon>
        <taxon>Hyaloscypha</taxon>
        <taxon>Hyaloscypha bicolor</taxon>
    </lineage>
</organism>
<dbReference type="SMART" id="SM00554">
    <property type="entry name" value="FAS1"/>
    <property type="match status" value="2"/>
</dbReference>
<dbReference type="GeneID" id="36585912"/>
<dbReference type="AlphaFoldDB" id="A0A2J6TMC7"/>
<evidence type="ECO:0000256" key="1">
    <source>
        <dbReference type="SAM" id="Phobius"/>
    </source>
</evidence>
<dbReference type="InterPro" id="IPR036378">
    <property type="entry name" value="FAS1_dom_sf"/>
</dbReference>
<dbReference type="EMBL" id="KZ613772">
    <property type="protein sequence ID" value="PMD64157.1"/>
    <property type="molecule type" value="Genomic_DNA"/>
</dbReference>
<gene>
    <name evidence="4" type="ORF">K444DRAFT_583610</name>
</gene>
<feature type="domain" description="FAS1" evidence="3">
    <location>
        <begin position="165"/>
        <end position="303"/>
    </location>
</feature>
<dbReference type="PROSITE" id="PS50213">
    <property type="entry name" value="FAS1"/>
    <property type="match status" value="2"/>
</dbReference>
<evidence type="ECO:0000313" key="4">
    <source>
        <dbReference type="EMBL" id="PMD64157.1"/>
    </source>
</evidence>
<feature type="domain" description="FAS1" evidence="3">
    <location>
        <begin position="18"/>
        <end position="163"/>
    </location>
</feature>